<accession>A0A0D2JDZ7</accession>
<comment type="similarity">
    <text evidence="1">Belongs to the TRAFAC class translation factor GTPase superfamily. Classic translation factor GTPase family. IF-2 subfamily.</text>
</comment>
<evidence type="ECO:0000259" key="7">
    <source>
        <dbReference type="Pfam" id="PF11987"/>
    </source>
</evidence>
<dbReference type="SUPFAM" id="SSF50447">
    <property type="entry name" value="Translation proteins"/>
    <property type="match status" value="1"/>
</dbReference>
<dbReference type="Pfam" id="PF11987">
    <property type="entry name" value="IF-2"/>
    <property type="match status" value="1"/>
</dbReference>
<feature type="region of interest" description="Disordered" evidence="6">
    <location>
        <begin position="1"/>
        <end position="44"/>
    </location>
</feature>
<dbReference type="EMBL" id="KK102427">
    <property type="protein sequence ID" value="KIY97792.1"/>
    <property type="molecule type" value="Genomic_DNA"/>
</dbReference>
<proteinExistence type="inferred from homology"/>
<evidence type="ECO:0000256" key="2">
    <source>
        <dbReference type="ARBA" id="ARBA00022540"/>
    </source>
</evidence>
<evidence type="ECO:0000313" key="8">
    <source>
        <dbReference type="EMBL" id="KIY97792.1"/>
    </source>
</evidence>
<dbReference type="Gene3D" id="2.40.30.10">
    <property type="entry name" value="Translation factors"/>
    <property type="match status" value="1"/>
</dbReference>
<dbReference type="GeneID" id="25727309"/>
<evidence type="ECO:0000256" key="1">
    <source>
        <dbReference type="ARBA" id="ARBA00007733"/>
    </source>
</evidence>
<dbReference type="GO" id="GO:0005525">
    <property type="term" value="F:GTP binding"/>
    <property type="evidence" value="ECO:0007669"/>
    <property type="project" value="UniProtKB-KW"/>
</dbReference>
<evidence type="ECO:0000313" key="9">
    <source>
        <dbReference type="Proteomes" id="UP000054498"/>
    </source>
</evidence>
<evidence type="ECO:0000256" key="3">
    <source>
        <dbReference type="ARBA" id="ARBA00022741"/>
    </source>
</evidence>
<dbReference type="AlphaFoldDB" id="A0A0D2JDZ7"/>
<dbReference type="GO" id="GO:0005737">
    <property type="term" value="C:cytoplasm"/>
    <property type="evidence" value="ECO:0007669"/>
    <property type="project" value="TreeGrafter"/>
</dbReference>
<dbReference type="InterPro" id="IPR015760">
    <property type="entry name" value="TIF_IF2"/>
</dbReference>
<organism evidence="8 9">
    <name type="scientific">Monoraphidium neglectum</name>
    <dbReference type="NCBI Taxonomy" id="145388"/>
    <lineage>
        <taxon>Eukaryota</taxon>
        <taxon>Viridiplantae</taxon>
        <taxon>Chlorophyta</taxon>
        <taxon>core chlorophytes</taxon>
        <taxon>Chlorophyceae</taxon>
        <taxon>CS clade</taxon>
        <taxon>Sphaeropleales</taxon>
        <taxon>Selenastraceae</taxon>
        <taxon>Monoraphidium</taxon>
    </lineage>
</organism>
<evidence type="ECO:0000256" key="4">
    <source>
        <dbReference type="ARBA" id="ARBA00022917"/>
    </source>
</evidence>
<protein>
    <submittedName>
        <fullName evidence="8">Translation initiation factor IF-2</fullName>
    </submittedName>
</protein>
<dbReference type="FunFam" id="3.40.50.10050:FF:000001">
    <property type="entry name" value="Translation initiation factor IF-2"/>
    <property type="match status" value="1"/>
</dbReference>
<keyword evidence="3" id="KW-0547">Nucleotide-binding</keyword>
<gene>
    <name evidence="8" type="ORF">MNEG_10173</name>
</gene>
<keyword evidence="5" id="KW-0342">GTP-binding</keyword>
<sequence>MTRAHEEALRTAARGGPGPGAAAAAAAQAAEEGETPSTGAAAAEAAAAADKPAALGPDAPVLAVVIKGDVQGSVEAVEQAMANLAEGRAHLQVVYSGVGPITTSDANLAAATGAWLVSFNLPAPARDADAALRHAGVRVVSHRVIYHLLDEVGSFLEGARGAAAAAASEQLLGSAAVVQVFPLVVNGQEAGRVAGVRLADGKLVRHWAAAAAGDAQGQDAAAAAQSHRVVYRLLREGEVVYEGPCSSLRRRKDDVEAVEGRGAECGVVLDEGRLADVRPGDVLQCVAVPAAAGA</sequence>
<feature type="compositionally biased region" description="Low complexity" evidence="6">
    <location>
        <begin position="20"/>
        <end position="44"/>
    </location>
</feature>
<dbReference type="RefSeq" id="XP_013896812.1">
    <property type="nucleotide sequence ID" value="XM_014041358.1"/>
</dbReference>
<dbReference type="PANTHER" id="PTHR43381:SF20">
    <property type="entry name" value="TRANSLATION INITIATION FACTOR IF-2, MITOCHONDRIAL"/>
    <property type="match status" value="1"/>
</dbReference>
<name>A0A0D2JDZ7_9CHLO</name>
<feature type="domain" description="Translation initiation factor IF- 2" evidence="7">
    <location>
        <begin position="60"/>
        <end position="152"/>
    </location>
</feature>
<dbReference type="GO" id="GO:0003743">
    <property type="term" value="F:translation initiation factor activity"/>
    <property type="evidence" value="ECO:0007669"/>
    <property type="project" value="UniProtKB-KW"/>
</dbReference>
<keyword evidence="4" id="KW-0648">Protein biosynthesis</keyword>
<dbReference type="STRING" id="145388.A0A0D2JDZ7"/>
<dbReference type="KEGG" id="mng:MNEG_10173"/>
<dbReference type="SUPFAM" id="SSF52156">
    <property type="entry name" value="Initiation factor IF2/eIF5b, domain 3"/>
    <property type="match status" value="1"/>
</dbReference>
<dbReference type="InterPro" id="IPR023115">
    <property type="entry name" value="TIF_IF2_dom3"/>
</dbReference>
<evidence type="ECO:0000256" key="6">
    <source>
        <dbReference type="SAM" id="MobiDB-lite"/>
    </source>
</evidence>
<keyword evidence="2 8" id="KW-0396">Initiation factor</keyword>
<dbReference type="OrthoDB" id="545566at2759"/>
<dbReference type="InterPro" id="IPR036925">
    <property type="entry name" value="TIF_IF2_dom3_sf"/>
</dbReference>
<dbReference type="Proteomes" id="UP000054498">
    <property type="component" value="Unassembled WGS sequence"/>
</dbReference>
<dbReference type="PANTHER" id="PTHR43381">
    <property type="entry name" value="TRANSLATION INITIATION FACTOR IF-2-RELATED"/>
    <property type="match status" value="1"/>
</dbReference>
<dbReference type="Gene3D" id="3.40.50.10050">
    <property type="entry name" value="Translation initiation factor IF- 2, domain 3"/>
    <property type="match status" value="1"/>
</dbReference>
<reference evidence="8 9" key="1">
    <citation type="journal article" date="2013" name="BMC Genomics">
        <title>Reconstruction of the lipid metabolism for the microalga Monoraphidium neglectum from its genome sequence reveals characteristics suitable for biofuel production.</title>
        <authorList>
            <person name="Bogen C."/>
            <person name="Al-Dilaimi A."/>
            <person name="Albersmeier A."/>
            <person name="Wichmann J."/>
            <person name="Grundmann M."/>
            <person name="Rupp O."/>
            <person name="Lauersen K.J."/>
            <person name="Blifernez-Klassen O."/>
            <person name="Kalinowski J."/>
            <person name="Goesmann A."/>
            <person name="Mussgnug J.H."/>
            <person name="Kruse O."/>
        </authorList>
    </citation>
    <scope>NUCLEOTIDE SEQUENCE [LARGE SCALE GENOMIC DNA]</scope>
    <source>
        <strain evidence="8 9">SAG 48.87</strain>
    </source>
</reference>
<keyword evidence="9" id="KW-1185">Reference proteome</keyword>
<evidence type="ECO:0000256" key="5">
    <source>
        <dbReference type="ARBA" id="ARBA00023134"/>
    </source>
</evidence>
<dbReference type="InterPro" id="IPR009000">
    <property type="entry name" value="Transl_B-barrel_sf"/>
</dbReference>